<proteinExistence type="inferred from homology"/>
<dbReference type="GO" id="GO:0016829">
    <property type="term" value="F:lyase activity"/>
    <property type="evidence" value="ECO:0007669"/>
    <property type="project" value="InterPro"/>
</dbReference>
<sequence length="474" mass="51409">MSTIIEKLADFSVNTAFEDIPAHVVEESKRLILDSIGCAFAAVDHPKGRIGVEYSRSMAGNGGATIIGTPHQASALGAAMANGELINALDMDAVVPPGHVTPYVLPGALATAELANASSRDLIRAVAVSHEMSWRIGKAMDYLRDARNGQLDTPKVYGFSSTIFGATAAIAMLQGQSASTLAHALSIAGYISPVQSMMAFFHHAPSTTIKYQMAAALIQAAMMAAHMPVLGHRGNVQLLDDAENGYAKFIGTRRWDTDRIVSDLGAHWGFTTEQLYKPYPHCRILHGPLDCLIEIVERHDLRPEEIDGIHLFVEGFVQKPTWQTRDIQHVHDGQFSIAHGMAIAAHRLKPGRDWQDPKHVFSPSVLGLMEKVRYEVHPDYLQQLSAHASARPSRVEVEARGQRFVAERLYPKGSPAPDPANLMSTDELIAKFHHNAEGVVPRDGAEAIVEAVMRLDDGRGVASWTPLLAGAPGA</sequence>
<dbReference type="PANTHER" id="PTHR16943:SF8">
    <property type="entry name" value="2-METHYLCITRATE DEHYDRATASE"/>
    <property type="match status" value="1"/>
</dbReference>
<feature type="domain" description="MmgE/PrpD N-terminal" evidence="2">
    <location>
        <begin position="6"/>
        <end position="255"/>
    </location>
</feature>
<dbReference type="InterPro" id="IPR042183">
    <property type="entry name" value="MmgE/PrpD_sf_1"/>
</dbReference>
<dbReference type="AlphaFoldDB" id="A0A0C6P804"/>
<dbReference type="InterPro" id="IPR036148">
    <property type="entry name" value="MmgE/PrpD_sf"/>
</dbReference>
<evidence type="ECO:0000259" key="3">
    <source>
        <dbReference type="Pfam" id="PF19305"/>
    </source>
</evidence>
<evidence type="ECO:0000259" key="2">
    <source>
        <dbReference type="Pfam" id="PF03972"/>
    </source>
</evidence>
<dbReference type="Pfam" id="PF03972">
    <property type="entry name" value="MmgE_PrpD_N"/>
    <property type="match status" value="1"/>
</dbReference>
<gene>
    <name evidence="4" type="ORF">BN112_2815</name>
</gene>
<dbReference type="InterPro" id="IPR045337">
    <property type="entry name" value="MmgE_PrpD_C"/>
</dbReference>
<accession>A0A0C6P804</accession>
<dbReference type="GeneID" id="56480705"/>
<dbReference type="InterPro" id="IPR005656">
    <property type="entry name" value="MmgE_PrpD"/>
</dbReference>
<dbReference type="SUPFAM" id="SSF103378">
    <property type="entry name" value="2-methylcitrate dehydratase PrpD"/>
    <property type="match status" value="1"/>
</dbReference>
<comment type="similarity">
    <text evidence="1">Belongs to the PrpD family.</text>
</comment>
<evidence type="ECO:0000256" key="1">
    <source>
        <dbReference type="ARBA" id="ARBA00006174"/>
    </source>
</evidence>
<dbReference type="EMBL" id="HE965806">
    <property type="protein sequence ID" value="CCJ54732.1"/>
    <property type="molecule type" value="Genomic_DNA"/>
</dbReference>
<dbReference type="RefSeq" id="WP_003808003.1">
    <property type="nucleotide sequence ID" value="NC_019382.1"/>
</dbReference>
<name>A0A0C6P804_BORBO</name>
<protein>
    <recommendedName>
        <fullName evidence="6">MmgE/PrpD family protein</fullName>
    </recommendedName>
</protein>
<reference evidence="4 5" key="1">
    <citation type="journal article" date="2012" name="BMC Genomics">
        <title>Comparative genomics of the classical Bordetella subspecies: the evolution and exchange of virulence-associated diversity amongst closely related pathogens.</title>
        <authorList>
            <person name="Park J."/>
            <person name="Zhang Y."/>
            <person name="Buboltz A.M."/>
            <person name="Zhang X."/>
            <person name="Schuster S.C."/>
            <person name="Ahuja U."/>
            <person name="Liu M."/>
            <person name="Miller J.F."/>
            <person name="Sebaihia M."/>
            <person name="Bentley S.D."/>
            <person name="Parkhill J."/>
            <person name="Harvill E.T."/>
        </authorList>
    </citation>
    <scope>NUCLEOTIDE SEQUENCE [LARGE SCALE GENOMIC DNA]</scope>
    <source>
        <strain evidence="4 5">253</strain>
    </source>
</reference>
<dbReference type="InterPro" id="IPR042188">
    <property type="entry name" value="MmgE/PrpD_sf_2"/>
</dbReference>
<dbReference type="Gene3D" id="3.30.1330.120">
    <property type="entry name" value="2-methylcitrate dehydratase PrpD"/>
    <property type="match status" value="1"/>
</dbReference>
<dbReference type="HOGENOM" id="CLU_026574_3_1_4"/>
<feature type="domain" description="MmgE/PrpD C-terminal" evidence="3">
    <location>
        <begin position="279"/>
        <end position="455"/>
    </location>
</feature>
<dbReference type="Gene3D" id="1.10.4100.10">
    <property type="entry name" value="2-methylcitrate dehydratase PrpD"/>
    <property type="match status" value="1"/>
</dbReference>
<evidence type="ECO:0000313" key="4">
    <source>
        <dbReference type="EMBL" id="CCJ54732.1"/>
    </source>
</evidence>
<dbReference type="InterPro" id="IPR045336">
    <property type="entry name" value="MmgE_PrpD_N"/>
</dbReference>
<dbReference type="KEGG" id="bbh:BN112_2815"/>
<evidence type="ECO:0008006" key="6">
    <source>
        <dbReference type="Google" id="ProtNLM"/>
    </source>
</evidence>
<evidence type="ECO:0000313" key="5">
    <source>
        <dbReference type="Proteomes" id="UP000007564"/>
    </source>
</evidence>
<dbReference type="OrthoDB" id="9797528at2"/>
<organism evidence="4 5">
    <name type="scientific">Bordetella bronchiseptica 253</name>
    <dbReference type="NCBI Taxonomy" id="568707"/>
    <lineage>
        <taxon>Bacteria</taxon>
        <taxon>Pseudomonadati</taxon>
        <taxon>Pseudomonadota</taxon>
        <taxon>Betaproteobacteria</taxon>
        <taxon>Burkholderiales</taxon>
        <taxon>Alcaligenaceae</taxon>
        <taxon>Bordetella</taxon>
    </lineage>
</organism>
<dbReference type="Proteomes" id="UP000007564">
    <property type="component" value="Chromosome"/>
</dbReference>
<dbReference type="PANTHER" id="PTHR16943">
    <property type="entry name" value="2-METHYLCITRATE DEHYDRATASE-RELATED"/>
    <property type="match status" value="1"/>
</dbReference>
<dbReference type="Pfam" id="PF19305">
    <property type="entry name" value="MmgE_PrpD_C"/>
    <property type="match status" value="1"/>
</dbReference>